<evidence type="ECO:0000313" key="5">
    <source>
        <dbReference type="EMBL" id="KNC53839.1"/>
    </source>
</evidence>
<feature type="binding site" evidence="2">
    <location>
        <position position="102"/>
    </location>
    <ligand>
        <name>glutathione</name>
        <dbReference type="ChEBI" id="CHEBI:57925"/>
    </ligand>
</feature>
<dbReference type="GO" id="GO:0005737">
    <property type="term" value="C:cytoplasm"/>
    <property type="evidence" value="ECO:0007669"/>
    <property type="project" value="TreeGrafter"/>
</dbReference>
<protein>
    <submittedName>
        <fullName evidence="5">Glutathione S-transferase domain-containing protein</fullName>
    </submittedName>
</protein>
<organism evidence="5 6">
    <name type="scientific">Thecamonas trahens ATCC 50062</name>
    <dbReference type="NCBI Taxonomy" id="461836"/>
    <lineage>
        <taxon>Eukaryota</taxon>
        <taxon>Apusozoa</taxon>
        <taxon>Apusomonadida</taxon>
        <taxon>Apusomonadidae</taxon>
        <taxon>Thecamonas</taxon>
    </lineage>
</organism>
<dbReference type="Gene3D" id="3.40.30.10">
    <property type="entry name" value="Glutaredoxin"/>
    <property type="match status" value="1"/>
</dbReference>
<dbReference type="InterPro" id="IPR040079">
    <property type="entry name" value="Glutathione_S-Trfase"/>
</dbReference>
<dbReference type="EMBL" id="GL349483">
    <property type="protein sequence ID" value="KNC53839.1"/>
    <property type="molecule type" value="Genomic_DNA"/>
</dbReference>
<dbReference type="STRING" id="461836.A0A0L0DNF3"/>
<dbReference type="CDD" id="cd03190">
    <property type="entry name" value="GST_C_Omega_like"/>
    <property type="match status" value="1"/>
</dbReference>
<dbReference type="GeneID" id="25568174"/>
<dbReference type="OMA" id="PWANRAI"/>
<dbReference type="InterPro" id="IPR016639">
    <property type="entry name" value="GST_Omega/GSH"/>
</dbReference>
<dbReference type="AlphaFoldDB" id="A0A0L0DNF3"/>
<proteinExistence type="predicted"/>
<feature type="site" description="Lowers pKa of active site Cys" evidence="3">
    <location>
        <position position="308"/>
    </location>
</feature>
<dbReference type="SFLD" id="SFLDG01148">
    <property type="entry name" value="Xi_(cytGST)"/>
    <property type="match status" value="1"/>
</dbReference>
<dbReference type="SFLD" id="SFLDG01206">
    <property type="entry name" value="Xi.1"/>
    <property type="match status" value="1"/>
</dbReference>
<dbReference type="InterPro" id="IPR004045">
    <property type="entry name" value="Glutathione_S-Trfase_N"/>
</dbReference>
<keyword evidence="5" id="KW-0808">Transferase</keyword>
<dbReference type="RefSeq" id="XP_013754220.1">
    <property type="nucleotide sequence ID" value="XM_013898766.1"/>
</dbReference>
<name>A0A0L0DNF3_THETB</name>
<feature type="domain" description="GST C-terminal" evidence="4">
    <location>
        <begin position="182"/>
        <end position="308"/>
    </location>
</feature>
<evidence type="ECO:0000256" key="2">
    <source>
        <dbReference type="PIRSR" id="PIRSR015753-2"/>
    </source>
</evidence>
<gene>
    <name evidence="5" type="ORF">AMSG_09788</name>
</gene>
<evidence type="ECO:0000256" key="1">
    <source>
        <dbReference type="PIRSR" id="PIRSR015753-1"/>
    </source>
</evidence>
<reference evidence="5 6" key="1">
    <citation type="submission" date="2010-05" db="EMBL/GenBank/DDBJ databases">
        <title>The Genome Sequence of Thecamonas trahens ATCC 50062.</title>
        <authorList>
            <consortium name="The Broad Institute Genome Sequencing Platform"/>
            <person name="Russ C."/>
            <person name="Cuomo C."/>
            <person name="Shea T."/>
            <person name="Young S.K."/>
            <person name="Zeng Q."/>
            <person name="Koehrsen M."/>
            <person name="Haas B."/>
            <person name="Borodovsky M."/>
            <person name="Guigo R."/>
            <person name="Alvarado L."/>
            <person name="Berlin A."/>
            <person name="Bochicchio J."/>
            <person name="Borenstein D."/>
            <person name="Chapman S."/>
            <person name="Chen Z."/>
            <person name="Freedman E."/>
            <person name="Gellesch M."/>
            <person name="Goldberg J."/>
            <person name="Griggs A."/>
            <person name="Gujja S."/>
            <person name="Heilman E."/>
            <person name="Heiman D."/>
            <person name="Hepburn T."/>
            <person name="Howarth C."/>
            <person name="Jen D."/>
            <person name="Larson L."/>
            <person name="Mehta T."/>
            <person name="Park D."/>
            <person name="Pearson M."/>
            <person name="Roberts A."/>
            <person name="Saif S."/>
            <person name="Shenoy N."/>
            <person name="Sisk P."/>
            <person name="Stolte C."/>
            <person name="Sykes S."/>
            <person name="Thomson T."/>
            <person name="Walk T."/>
            <person name="White J."/>
            <person name="Yandava C."/>
            <person name="Burger G."/>
            <person name="Gray M.W."/>
            <person name="Holland P.W.H."/>
            <person name="King N."/>
            <person name="Lang F.B.F."/>
            <person name="Roger A.J."/>
            <person name="Ruiz-Trillo I."/>
            <person name="Lander E."/>
            <person name="Nusbaum C."/>
        </authorList>
    </citation>
    <scope>NUCLEOTIDE SEQUENCE [LARGE SCALE GENOMIC DNA]</scope>
    <source>
        <strain evidence="5 6">ATCC 50062</strain>
    </source>
</reference>
<dbReference type="PIRSF" id="PIRSF015753">
    <property type="entry name" value="GST"/>
    <property type="match status" value="1"/>
</dbReference>
<feature type="active site" description="Nucleophile" evidence="1">
    <location>
        <position position="69"/>
    </location>
</feature>
<dbReference type="InterPro" id="IPR036282">
    <property type="entry name" value="Glutathione-S-Trfase_C_sf"/>
</dbReference>
<feature type="binding site" evidence="2">
    <location>
        <begin position="136"/>
        <end position="139"/>
    </location>
    <ligand>
        <name>glutathione</name>
        <dbReference type="ChEBI" id="CHEBI:57925"/>
    </ligand>
</feature>
<evidence type="ECO:0000256" key="3">
    <source>
        <dbReference type="PIRSR" id="PIRSR015753-3"/>
    </source>
</evidence>
<dbReference type="InterPro" id="IPR047047">
    <property type="entry name" value="GST_Omega-like_C"/>
</dbReference>
<dbReference type="GO" id="GO:0004364">
    <property type="term" value="F:glutathione transferase activity"/>
    <property type="evidence" value="ECO:0007669"/>
    <property type="project" value="InterPro"/>
</dbReference>
<evidence type="ECO:0000259" key="4">
    <source>
        <dbReference type="PROSITE" id="PS50405"/>
    </source>
</evidence>
<feature type="active site" description="Proton donor/acceptor" evidence="1">
    <location>
        <position position="205"/>
    </location>
</feature>
<keyword evidence="6" id="KW-1185">Reference proteome</keyword>
<dbReference type="SUPFAM" id="SSF47616">
    <property type="entry name" value="GST C-terminal domain-like"/>
    <property type="match status" value="1"/>
</dbReference>
<dbReference type="eggNOG" id="KOG2903">
    <property type="taxonomic scope" value="Eukaryota"/>
</dbReference>
<dbReference type="InterPro" id="IPR010987">
    <property type="entry name" value="Glutathione-S-Trfase_C-like"/>
</dbReference>
<dbReference type="SFLD" id="SFLDS00019">
    <property type="entry name" value="Glutathione_Transferase_(cytos"/>
    <property type="match status" value="1"/>
</dbReference>
<evidence type="ECO:0000313" key="6">
    <source>
        <dbReference type="Proteomes" id="UP000054408"/>
    </source>
</evidence>
<sequence length="350" mass="39748">MYHGGLSHTHSHHIIMSKSGEGNVSWNKDVKEGRYERKDSLFRRWIEADPDAEFPAEAGRYVIYAAMACPWACRTLAMRELKGLTEVIEVNIVDVVLPDTGWTLEAKDEGATGDTINGRKQVSEIYYAADPEYDGRFTVPILYDKVNDTIVNNESSEIIVMLNSAFNALSATPEAAALDLYPAELRDEIDEVNERVYHSLNNGVYKCGFAKTQEAYEEAFHALNDTLEWMEDRLASSRYLVGSRFTLADIRAFVTLIRYDPVYVTHFKTNKHRIRELPNLWAYTREIYQMADGKIASTVNFDHIIRHYYCSHNSVNPTGIYALGPDPADLLKPHNRDSLPADPLPIVHDP</sequence>
<dbReference type="Pfam" id="PF13409">
    <property type="entry name" value="GST_N_2"/>
    <property type="match status" value="1"/>
</dbReference>
<feature type="binding site" evidence="2">
    <location>
        <begin position="154"/>
        <end position="155"/>
    </location>
    <ligand>
        <name>glutathione</name>
        <dbReference type="ChEBI" id="CHEBI:57925"/>
    </ligand>
</feature>
<dbReference type="InterPro" id="IPR036249">
    <property type="entry name" value="Thioredoxin-like_sf"/>
</dbReference>
<dbReference type="PROSITE" id="PS50405">
    <property type="entry name" value="GST_CTER"/>
    <property type="match status" value="1"/>
</dbReference>
<feature type="site" description="Lowers pKa of active site Cys" evidence="3">
    <location>
        <position position="263"/>
    </location>
</feature>
<dbReference type="SUPFAM" id="SSF52833">
    <property type="entry name" value="Thioredoxin-like"/>
    <property type="match status" value="1"/>
</dbReference>
<accession>A0A0L0DNF3</accession>
<dbReference type="PANTHER" id="PTHR32419:SF6">
    <property type="entry name" value="GLUTATHIONE S-TRANSFERASE OMEGA-LIKE 1-RELATED"/>
    <property type="match status" value="1"/>
</dbReference>
<dbReference type="Proteomes" id="UP000054408">
    <property type="component" value="Unassembled WGS sequence"/>
</dbReference>
<dbReference type="Pfam" id="PF13410">
    <property type="entry name" value="GST_C_2"/>
    <property type="match status" value="1"/>
</dbReference>
<dbReference type="PANTHER" id="PTHR32419">
    <property type="entry name" value="GLUTATHIONYL-HYDROQUINONE REDUCTASE"/>
    <property type="match status" value="1"/>
</dbReference>
<dbReference type="Gene3D" id="1.20.1050.10">
    <property type="match status" value="1"/>
</dbReference>
<dbReference type="OrthoDB" id="2309723at2759"/>